<dbReference type="SUPFAM" id="SSF54211">
    <property type="entry name" value="Ribosomal protein S5 domain 2-like"/>
    <property type="match status" value="1"/>
</dbReference>
<evidence type="ECO:0000256" key="6">
    <source>
        <dbReference type="SAM" id="MobiDB-lite"/>
    </source>
</evidence>
<dbReference type="CDD" id="cd16926">
    <property type="entry name" value="HATPase_MutL-MLH-PMS-like"/>
    <property type="match status" value="1"/>
</dbReference>
<dbReference type="InterPro" id="IPR042120">
    <property type="entry name" value="MutL_C_dimsub"/>
</dbReference>
<dbReference type="InterPro" id="IPR036890">
    <property type="entry name" value="HATPase_C_sf"/>
</dbReference>
<dbReference type="InterPro" id="IPR002099">
    <property type="entry name" value="MutL/Mlh/PMS"/>
</dbReference>
<dbReference type="SUPFAM" id="SSF55874">
    <property type="entry name" value="ATPase domain of HSP90 chaperone/DNA topoisomerase II/histidine kinase"/>
    <property type="match status" value="1"/>
</dbReference>
<dbReference type="Pfam" id="PF13589">
    <property type="entry name" value="HATPase_c_3"/>
    <property type="match status" value="1"/>
</dbReference>
<evidence type="ECO:0000259" key="8">
    <source>
        <dbReference type="SMART" id="SM01340"/>
    </source>
</evidence>
<dbReference type="Gene3D" id="3.30.1370.100">
    <property type="entry name" value="MutL, C-terminal domain, regulatory subdomain"/>
    <property type="match status" value="1"/>
</dbReference>
<dbReference type="GO" id="GO:0016887">
    <property type="term" value="F:ATP hydrolysis activity"/>
    <property type="evidence" value="ECO:0007669"/>
    <property type="project" value="InterPro"/>
</dbReference>
<dbReference type="HAMAP" id="MF_00149">
    <property type="entry name" value="DNA_mis_repair"/>
    <property type="match status" value="1"/>
</dbReference>
<keyword evidence="4 5" id="KW-0234">DNA repair</keyword>
<comment type="function">
    <text evidence="5">This protein is involved in the repair of mismatches in DNA. It is required for dam-dependent methyl-directed DNA mismatch repair. May act as a 'molecular matchmaker', a protein that promotes the formation of a stable complex between two or more DNA-binding proteins in an ATP-dependent manner without itself being part of a final effector complex.</text>
</comment>
<dbReference type="GO" id="GO:0032300">
    <property type="term" value="C:mismatch repair complex"/>
    <property type="evidence" value="ECO:0007669"/>
    <property type="project" value="InterPro"/>
</dbReference>
<dbReference type="PROSITE" id="PS00058">
    <property type="entry name" value="DNA_MISMATCH_REPAIR_1"/>
    <property type="match status" value="1"/>
</dbReference>
<dbReference type="InterPro" id="IPR038973">
    <property type="entry name" value="MutL/Mlh/Pms-like"/>
</dbReference>
<feature type="domain" description="MutL C-terminal dimerisation" evidence="7">
    <location>
        <begin position="558"/>
        <end position="690"/>
    </location>
</feature>
<dbReference type="GO" id="GO:0005524">
    <property type="term" value="F:ATP binding"/>
    <property type="evidence" value="ECO:0007669"/>
    <property type="project" value="InterPro"/>
</dbReference>
<dbReference type="AlphaFoldDB" id="A0A4P6HQ66"/>
<protein>
    <recommendedName>
        <fullName evidence="2 5">DNA mismatch repair protein MutL</fullName>
    </recommendedName>
</protein>
<dbReference type="Gene3D" id="3.30.1540.20">
    <property type="entry name" value="MutL, C-terminal domain, dimerisation subdomain"/>
    <property type="match status" value="1"/>
</dbReference>
<dbReference type="PANTHER" id="PTHR10073">
    <property type="entry name" value="DNA MISMATCH REPAIR PROTEIN MLH, PMS, MUTL"/>
    <property type="match status" value="1"/>
</dbReference>
<dbReference type="InterPro" id="IPR020667">
    <property type="entry name" value="DNA_mismatch_repair_MutL"/>
</dbReference>
<dbReference type="InterPro" id="IPR037198">
    <property type="entry name" value="MutL_C_sf"/>
</dbReference>
<evidence type="ECO:0000256" key="4">
    <source>
        <dbReference type="ARBA" id="ARBA00023204"/>
    </source>
</evidence>
<dbReference type="Pfam" id="PF08676">
    <property type="entry name" value="MutL_C"/>
    <property type="match status" value="1"/>
</dbReference>
<feature type="compositionally biased region" description="Basic and acidic residues" evidence="6">
    <location>
        <begin position="454"/>
        <end position="469"/>
    </location>
</feature>
<keyword evidence="10" id="KW-1185">Reference proteome</keyword>
<feature type="region of interest" description="Disordered" evidence="6">
    <location>
        <begin position="394"/>
        <end position="541"/>
    </location>
</feature>
<dbReference type="GO" id="GO:0030983">
    <property type="term" value="F:mismatched DNA binding"/>
    <property type="evidence" value="ECO:0007669"/>
    <property type="project" value="InterPro"/>
</dbReference>
<dbReference type="Gene3D" id="3.30.565.10">
    <property type="entry name" value="Histidine kinase-like ATPase, C-terminal domain"/>
    <property type="match status" value="1"/>
</dbReference>
<evidence type="ECO:0000256" key="5">
    <source>
        <dbReference type="HAMAP-Rule" id="MF_00149"/>
    </source>
</evidence>
<proteinExistence type="inferred from homology"/>
<evidence type="ECO:0000256" key="2">
    <source>
        <dbReference type="ARBA" id="ARBA00021975"/>
    </source>
</evidence>
<dbReference type="InterPro" id="IPR014762">
    <property type="entry name" value="DNA_mismatch_repair_CS"/>
</dbReference>
<dbReference type="InterPro" id="IPR013507">
    <property type="entry name" value="DNA_mismatch_S5_2-like"/>
</dbReference>
<dbReference type="NCBIfam" id="TIGR00585">
    <property type="entry name" value="mutl"/>
    <property type="match status" value="1"/>
</dbReference>
<reference evidence="9 10" key="1">
    <citation type="submission" date="2018-02" db="EMBL/GenBank/DDBJ databases">
        <title>Genome sequence of Desulfovibrio carbinolicus DSM 3852.</title>
        <authorList>
            <person name="Wilbanks E."/>
            <person name="Skennerton C.T."/>
            <person name="Orphan V.J."/>
        </authorList>
    </citation>
    <scope>NUCLEOTIDE SEQUENCE [LARGE SCALE GENOMIC DNA]</scope>
    <source>
        <strain evidence="9 10">DSM 3852</strain>
    </source>
</reference>
<feature type="region of interest" description="Disordered" evidence="6">
    <location>
        <begin position="368"/>
        <end position="387"/>
    </location>
</feature>
<dbReference type="InterPro" id="IPR014721">
    <property type="entry name" value="Ribsml_uS5_D2-typ_fold_subgr"/>
</dbReference>
<feature type="domain" description="DNA mismatch repair protein S5" evidence="8">
    <location>
        <begin position="215"/>
        <end position="333"/>
    </location>
</feature>
<evidence type="ECO:0000259" key="7">
    <source>
        <dbReference type="SMART" id="SM00853"/>
    </source>
</evidence>
<dbReference type="EMBL" id="CP026538">
    <property type="protein sequence ID" value="QAZ69471.1"/>
    <property type="molecule type" value="Genomic_DNA"/>
</dbReference>
<gene>
    <name evidence="5" type="primary">mutL</name>
    <name evidence="9" type="ORF">C3Y92_08020</name>
</gene>
<evidence type="ECO:0000256" key="1">
    <source>
        <dbReference type="ARBA" id="ARBA00006082"/>
    </source>
</evidence>
<organism evidence="9 10">
    <name type="scientific">Solidesulfovibrio carbinolicus</name>
    <dbReference type="NCBI Taxonomy" id="296842"/>
    <lineage>
        <taxon>Bacteria</taxon>
        <taxon>Pseudomonadati</taxon>
        <taxon>Thermodesulfobacteriota</taxon>
        <taxon>Desulfovibrionia</taxon>
        <taxon>Desulfovibrionales</taxon>
        <taxon>Desulfovibrionaceae</taxon>
        <taxon>Solidesulfovibrio</taxon>
    </lineage>
</organism>
<comment type="similarity">
    <text evidence="1 5">Belongs to the DNA mismatch repair MutL/HexB family.</text>
</comment>
<sequence length="734" mass="78842">MTASTTHRTIRVLPPELQNQIAAGEVVERPASVLKELVENSLDAGASRIEAAIDGGGRTAVIVSDDGCGMTPEELPLALTRHATSKIASIDELERIGSFGFRGEALPSIASVSRFRISSRHEAFEEGAFVAVENGRLTERGPAAVAQGTRIEVRDLFAAVPARLKFLKSEAVETKRATELFCRAALARLDVAFKLTVGGRTALRFPAGQTLPARLAAFWPPAVTEDLFEFSSDAAGAKVHGVLGKPLRAQGKADRMYFYVNGRPVLDRVLLAAVREAYKGRLLAREYPQAVIFLELDPADLDVNVHPAKTEVRFRDEQAVFLTLRRAVGAALDKALVHRTVPAPEPWVKAGAEPPKFASRRDFFEELGRAGAPSPHETTPSGQSVRERAPLAGDPRLLSSSSFDETLPPLAPPEGAAQTAGQTAGGAAGRPTSRPAAPLADQGPGRAAHQPHGRRPDQDAAHTFGREPNRFAPSPAAARDMSGQTAAPGAWPARSSGHGVAEAPAPRQGPARHFDPPAVARRAAAEAAQEDDGAETGAPLRARTMEELEPALPPDMRYLGQFDDTYLIVDTGGELVLVDQHAAHERVIYAAREAAGRRGHSRPLGMPVELTLHPSEQARLQKLFTELRSMGFVVDTPRPGMAAITGAPPELTVGQAKEYLRAALAGQSKSLQDLWILMSCKTAIKAGTKLTADEAVALLSQWATAPDRDYCPHGRPVTVRFGRREMEKMFKRKK</sequence>
<dbReference type="OrthoDB" id="9763467at2"/>
<dbReference type="GO" id="GO:0140664">
    <property type="term" value="F:ATP-dependent DNA damage sensor activity"/>
    <property type="evidence" value="ECO:0007669"/>
    <property type="project" value="InterPro"/>
</dbReference>
<keyword evidence="3 5" id="KW-0227">DNA damage</keyword>
<dbReference type="InterPro" id="IPR020568">
    <property type="entry name" value="Ribosomal_Su5_D2-typ_SF"/>
</dbReference>
<dbReference type="GO" id="GO:0006298">
    <property type="term" value="P:mismatch repair"/>
    <property type="evidence" value="ECO:0007669"/>
    <property type="project" value="UniProtKB-UniRule"/>
</dbReference>
<dbReference type="SMART" id="SM00853">
    <property type="entry name" value="MutL_C"/>
    <property type="match status" value="1"/>
</dbReference>
<dbReference type="RefSeq" id="WP_129355826.1">
    <property type="nucleotide sequence ID" value="NZ_CP026538.1"/>
</dbReference>
<evidence type="ECO:0000313" key="9">
    <source>
        <dbReference type="EMBL" id="QAZ69471.1"/>
    </source>
</evidence>
<dbReference type="Gene3D" id="3.30.230.10">
    <property type="match status" value="1"/>
</dbReference>
<dbReference type="KEGG" id="dcb:C3Y92_08020"/>
<dbReference type="Proteomes" id="UP000293296">
    <property type="component" value="Chromosome"/>
</dbReference>
<dbReference type="InterPro" id="IPR014790">
    <property type="entry name" value="MutL_C"/>
</dbReference>
<evidence type="ECO:0000313" key="10">
    <source>
        <dbReference type="Proteomes" id="UP000293296"/>
    </source>
</evidence>
<accession>A0A4P6HQ66</accession>
<dbReference type="PANTHER" id="PTHR10073:SF12">
    <property type="entry name" value="DNA MISMATCH REPAIR PROTEIN MLH1"/>
    <property type="match status" value="1"/>
</dbReference>
<dbReference type="SMART" id="SM01340">
    <property type="entry name" value="DNA_mis_repair"/>
    <property type="match status" value="1"/>
</dbReference>
<dbReference type="Pfam" id="PF01119">
    <property type="entry name" value="DNA_mis_repair"/>
    <property type="match status" value="1"/>
</dbReference>
<evidence type="ECO:0000256" key="3">
    <source>
        <dbReference type="ARBA" id="ARBA00022763"/>
    </source>
</evidence>
<dbReference type="SUPFAM" id="SSF118116">
    <property type="entry name" value="DNA mismatch repair protein MutL"/>
    <property type="match status" value="1"/>
</dbReference>
<dbReference type="FunFam" id="3.30.565.10:FF:000003">
    <property type="entry name" value="DNA mismatch repair endonuclease MutL"/>
    <property type="match status" value="1"/>
</dbReference>
<feature type="compositionally biased region" description="Low complexity" evidence="6">
    <location>
        <begin position="518"/>
        <end position="527"/>
    </location>
</feature>
<dbReference type="CDD" id="cd00782">
    <property type="entry name" value="MutL_Trans"/>
    <property type="match status" value="1"/>
</dbReference>
<dbReference type="InterPro" id="IPR042121">
    <property type="entry name" value="MutL_C_regsub"/>
</dbReference>
<name>A0A4P6HQ66_9BACT</name>